<evidence type="ECO:0000256" key="8">
    <source>
        <dbReference type="ARBA" id="ARBA00023134"/>
    </source>
</evidence>
<dbReference type="CDD" id="cd21117">
    <property type="entry name" value="Twitch_MoaA"/>
    <property type="match status" value="1"/>
</dbReference>
<feature type="domain" description="Radical SAM core" evidence="13">
    <location>
        <begin position="5"/>
        <end position="224"/>
    </location>
</feature>
<proteinExistence type="inferred from homology"/>
<dbReference type="InterPro" id="IPR040064">
    <property type="entry name" value="MoaA-like"/>
</dbReference>
<evidence type="ECO:0000313" key="14">
    <source>
        <dbReference type="EMBL" id="MFD2618682.1"/>
    </source>
</evidence>
<evidence type="ECO:0000256" key="6">
    <source>
        <dbReference type="ARBA" id="ARBA00023004"/>
    </source>
</evidence>
<keyword evidence="4 12" id="KW-0479">Metal-binding</keyword>
<feature type="binding site" evidence="12">
    <location>
        <position position="28"/>
    </location>
    <ligand>
        <name>[4Fe-4S] cluster</name>
        <dbReference type="ChEBI" id="CHEBI:49883"/>
        <label>1</label>
        <note>4Fe-4S-S-AdoMet</note>
    </ligand>
</feature>
<feature type="binding site" evidence="12">
    <location>
        <position position="72"/>
    </location>
    <ligand>
        <name>S-adenosyl-L-methionine</name>
        <dbReference type="ChEBI" id="CHEBI:59789"/>
    </ligand>
</feature>
<dbReference type="InterPro" id="IPR058240">
    <property type="entry name" value="rSAM_sf"/>
</dbReference>
<comment type="pathway">
    <text evidence="12">Cofactor biosynthesis; molybdopterin biosynthesis.</text>
</comment>
<comment type="function">
    <text evidence="12">Catalyzes the cyclization of GTP to (8S)-3',8-cyclo-7,8-dihydroguanosine 5'-triphosphate.</text>
</comment>
<dbReference type="EMBL" id="JBHUMR010000025">
    <property type="protein sequence ID" value="MFD2618682.1"/>
    <property type="molecule type" value="Genomic_DNA"/>
</dbReference>
<reference evidence="15" key="1">
    <citation type="journal article" date="2019" name="Int. J. Syst. Evol. Microbiol.">
        <title>The Global Catalogue of Microorganisms (GCM) 10K type strain sequencing project: providing services to taxonomists for standard genome sequencing and annotation.</title>
        <authorList>
            <consortium name="The Broad Institute Genomics Platform"/>
            <consortium name="The Broad Institute Genome Sequencing Center for Infectious Disease"/>
            <person name="Wu L."/>
            <person name="Ma J."/>
        </authorList>
    </citation>
    <scope>NUCLEOTIDE SEQUENCE [LARGE SCALE GENOMIC DNA]</scope>
    <source>
        <strain evidence="15">TISTR 2241</strain>
    </source>
</reference>
<gene>
    <name evidence="12 14" type="primary">moaA</name>
    <name evidence="14" type="ORF">ACFSTF_15440</name>
</gene>
<keyword evidence="10 12" id="KW-0456">Lyase</keyword>
<feature type="binding site" evidence="12">
    <location>
        <begin position="263"/>
        <end position="265"/>
    </location>
    <ligand>
        <name>GTP</name>
        <dbReference type="ChEBI" id="CHEBI:37565"/>
    </ligand>
</feature>
<evidence type="ECO:0000256" key="5">
    <source>
        <dbReference type="ARBA" id="ARBA00022741"/>
    </source>
</evidence>
<feature type="binding site" evidence="12">
    <location>
        <position position="194"/>
    </location>
    <ligand>
        <name>S-adenosyl-L-methionine</name>
        <dbReference type="ChEBI" id="CHEBI:59789"/>
    </ligand>
</feature>
<keyword evidence="5 12" id="KW-0547">Nucleotide-binding</keyword>
<evidence type="ECO:0000256" key="4">
    <source>
        <dbReference type="ARBA" id="ARBA00022723"/>
    </source>
</evidence>
<dbReference type="InterPro" id="IPR000385">
    <property type="entry name" value="MoaA_NifB_PqqE_Fe-S-bd_CS"/>
</dbReference>
<dbReference type="InterPro" id="IPR013785">
    <property type="entry name" value="Aldolase_TIM"/>
</dbReference>
<comment type="cofactor">
    <cofactor evidence="12">
        <name>[4Fe-4S] cluster</name>
        <dbReference type="ChEBI" id="CHEBI:49883"/>
    </cofactor>
    <text evidence="12">Binds 2 [4Fe-4S] clusters. Binds 1 [4Fe-4S] cluster coordinated with 3 cysteines and an exchangeable S-adenosyl-L-methionine and 1 [4Fe-4S] cluster coordinated with 3 cysteines and the GTP-derived substrate.</text>
</comment>
<dbReference type="PROSITE" id="PS01305">
    <property type="entry name" value="MOAA_NIFB_PQQE"/>
    <property type="match status" value="1"/>
</dbReference>
<feature type="binding site" evidence="12">
    <location>
        <position position="275"/>
    </location>
    <ligand>
        <name>[4Fe-4S] cluster</name>
        <dbReference type="ChEBI" id="CHEBI:49883"/>
        <label>2</label>
        <note>4Fe-4S-substrate</note>
    </ligand>
</feature>
<dbReference type="NCBIfam" id="NF001199">
    <property type="entry name" value="PRK00164.2-1"/>
    <property type="match status" value="1"/>
</dbReference>
<dbReference type="SFLD" id="SFLDS00029">
    <property type="entry name" value="Radical_SAM"/>
    <property type="match status" value="1"/>
</dbReference>
<keyword evidence="9 12" id="KW-0501">Molybdenum cofactor biosynthesis</keyword>
<feature type="binding site" evidence="12">
    <location>
        <position position="14"/>
    </location>
    <ligand>
        <name>GTP</name>
        <dbReference type="ChEBI" id="CHEBI:37565"/>
    </ligand>
</feature>
<dbReference type="PROSITE" id="PS51918">
    <property type="entry name" value="RADICAL_SAM"/>
    <property type="match status" value="1"/>
</dbReference>
<comment type="subunit">
    <text evidence="12">Monomer and homodimer.</text>
</comment>
<feature type="binding site" evidence="12">
    <location>
        <position position="261"/>
    </location>
    <ligand>
        <name>[4Fe-4S] cluster</name>
        <dbReference type="ChEBI" id="CHEBI:49883"/>
        <label>2</label>
        <note>4Fe-4S-substrate</note>
    </ligand>
</feature>
<comment type="caution">
    <text evidence="14">The sequence shown here is derived from an EMBL/GenBank/DDBJ whole genome shotgun (WGS) entry which is preliminary data.</text>
</comment>
<feature type="binding site" evidence="12">
    <location>
        <position position="123"/>
    </location>
    <ligand>
        <name>S-adenosyl-L-methionine</name>
        <dbReference type="ChEBI" id="CHEBI:59789"/>
    </ligand>
</feature>
<dbReference type="Pfam" id="PF06463">
    <property type="entry name" value="Mob_synth_C"/>
    <property type="match status" value="1"/>
</dbReference>
<dbReference type="NCBIfam" id="TIGR02666">
    <property type="entry name" value="moaA"/>
    <property type="match status" value="1"/>
</dbReference>
<dbReference type="RefSeq" id="WP_141191634.1">
    <property type="nucleotide sequence ID" value="NZ_JBHUMR010000025.1"/>
</dbReference>
<organism evidence="14 15">
    <name type="scientific">Terrilactibacillus laevilacticus</name>
    <dbReference type="NCBI Taxonomy" id="1380157"/>
    <lineage>
        <taxon>Bacteria</taxon>
        <taxon>Bacillati</taxon>
        <taxon>Bacillota</taxon>
        <taxon>Bacilli</taxon>
        <taxon>Bacillales</taxon>
        <taxon>Bacillaceae</taxon>
        <taxon>Terrilactibacillus</taxon>
    </lineage>
</organism>
<dbReference type="CDD" id="cd01335">
    <property type="entry name" value="Radical_SAM"/>
    <property type="match status" value="1"/>
</dbReference>
<dbReference type="InterPro" id="IPR013483">
    <property type="entry name" value="MoaA"/>
</dbReference>
<evidence type="ECO:0000259" key="13">
    <source>
        <dbReference type="PROSITE" id="PS51918"/>
    </source>
</evidence>
<dbReference type="Gene3D" id="3.20.20.70">
    <property type="entry name" value="Aldolase class I"/>
    <property type="match status" value="1"/>
</dbReference>
<feature type="binding site" evidence="12">
    <location>
        <position position="25"/>
    </location>
    <ligand>
        <name>[4Fe-4S] cluster</name>
        <dbReference type="ChEBI" id="CHEBI:49883"/>
        <label>1</label>
        <note>4Fe-4S-S-AdoMet</note>
    </ligand>
</feature>
<dbReference type="Proteomes" id="UP001597458">
    <property type="component" value="Unassembled WGS sequence"/>
</dbReference>
<dbReference type="HAMAP" id="MF_01225_B">
    <property type="entry name" value="MoaA_B"/>
    <property type="match status" value="1"/>
</dbReference>
<keyword evidence="2 12" id="KW-0004">4Fe-4S</keyword>
<dbReference type="InterPro" id="IPR010505">
    <property type="entry name" value="MoaA_twitch"/>
</dbReference>
<comment type="similarity">
    <text evidence="12">Belongs to the radical SAM superfamily. MoaA family.</text>
</comment>
<dbReference type="SFLD" id="SFLDG01067">
    <property type="entry name" value="SPASM/twitch_domain_containing"/>
    <property type="match status" value="1"/>
</dbReference>
<evidence type="ECO:0000256" key="3">
    <source>
        <dbReference type="ARBA" id="ARBA00022691"/>
    </source>
</evidence>
<feature type="binding site" evidence="12">
    <location>
        <position position="21"/>
    </location>
    <ligand>
        <name>[4Fe-4S] cluster</name>
        <dbReference type="ChEBI" id="CHEBI:49883"/>
        <label>1</label>
        <note>4Fe-4S-S-AdoMet</note>
    </ligand>
</feature>
<evidence type="ECO:0000256" key="11">
    <source>
        <dbReference type="ARBA" id="ARBA00048697"/>
    </source>
</evidence>
<evidence type="ECO:0000256" key="1">
    <source>
        <dbReference type="ARBA" id="ARBA00012167"/>
    </source>
</evidence>
<dbReference type="EC" id="4.1.99.22" evidence="1 12"/>
<feature type="binding site" evidence="12">
    <location>
        <position position="68"/>
    </location>
    <ligand>
        <name>GTP</name>
        <dbReference type="ChEBI" id="CHEBI:37565"/>
    </ligand>
</feature>
<feature type="binding site" evidence="12">
    <location>
        <position position="99"/>
    </location>
    <ligand>
        <name>GTP</name>
        <dbReference type="ChEBI" id="CHEBI:37565"/>
    </ligand>
</feature>
<dbReference type="InterPro" id="IPR006638">
    <property type="entry name" value="Elp3/MiaA/NifB-like_rSAM"/>
</dbReference>
<name>A0ABW5PVB3_9BACI</name>
<keyword evidence="3 12" id="KW-0949">S-adenosyl-L-methionine</keyword>
<dbReference type="SFLD" id="SFLDG01383">
    <property type="entry name" value="cyclic_pyranopterin_phosphate"/>
    <property type="match status" value="1"/>
</dbReference>
<dbReference type="InterPro" id="IPR007197">
    <property type="entry name" value="rSAM"/>
</dbReference>
<dbReference type="SMART" id="SM00729">
    <property type="entry name" value="Elp3"/>
    <property type="match status" value="1"/>
</dbReference>
<evidence type="ECO:0000256" key="10">
    <source>
        <dbReference type="ARBA" id="ARBA00023239"/>
    </source>
</evidence>
<dbReference type="InterPro" id="IPR050105">
    <property type="entry name" value="MoCo_biosynth_MoaA/MoaC"/>
</dbReference>
<feature type="binding site" evidence="12">
    <location>
        <position position="160"/>
    </location>
    <ligand>
        <name>GTP</name>
        <dbReference type="ChEBI" id="CHEBI:37565"/>
    </ligand>
</feature>
<dbReference type="SFLD" id="SFLDG01386">
    <property type="entry name" value="main_SPASM_domain-containing"/>
    <property type="match status" value="1"/>
</dbReference>
<dbReference type="Pfam" id="PF04055">
    <property type="entry name" value="Radical_SAM"/>
    <property type="match status" value="1"/>
</dbReference>
<feature type="binding site" evidence="12">
    <location>
        <position position="258"/>
    </location>
    <ligand>
        <name>[4Fe-4S] cluster</name>
        <dbReference type="ChEBI" id="CHEBI:49883"/>
        <label>2</label>
        <note>4Fe-4S-substrate</note>
    </ligand>
</feature>
<dbReference type="PANTHER" id="PTHR22960:SF0">
    <property type="entry name" value="MOLYBDENUM COFACTOR BIOSYNTHESIS PROTEIN 1"/>
    <property type="match status" value="1"/>
</dbReference>
<evidence type="ECO:0000256" key="7">
    <source>
        <dbReference type="ARBA" id="ARBA00023014"/>
    </source>
</evidence>
<evidence type="ECO:0000313" key="15">
    <source>
        <dbReference type="Proteomes" id="UP001597458"/>
    </source>
</evidence>
<dbReference type="SUPFAM" id="SSF102114">
    <property type="entry name" value="Radical SAM enzymes"/>
    <property type="match status" value="1"/>
</dbReference>
<feature type="binding site" evidence="12">
    <location>
        <position position="27"/>
    </location>
    <ligand>
        <name>S-adenosyl-L-methionine</name>
        <dbReference type="ChEBI" id="CHEBI:59789"/>
    </ligand>
</feature>
<evidence type="ECO:0000256" key="12">
    <source>
        <dbReference type="HAMAP-Rule" id="MF_01225"/>
    </source>
</evidence>
<comment type="catalytic activity">
    <reaction evidence="11 12">
        <text>GTP + AH2 + S-adenosyl-L-methionine = (8S)-3',8-cyclo-7,8-dihydroguanosine 5'-triphosphate + 5'-deoxyadenosine + L-methionine + A + H(+)</text>
        <dbReference type="Rhea" id="RHEA:49576"/>
        <dbReference type="ChEBI" id="CHEBI:13193"/>
        <dbReference type="ChEBI" id="CHEBI:15378"/>
        <dbReference type="ChEBI" id="CHEBI:17319"/>
        <dbReference type="ChEBI" id="CHEBI:17499"/>
        <dbReference type="ChEBI" id="CHEBI:37565"/>
        <dbReference type="ChEBI" id="CHEBI:57844"/>
        <dbReference type="ChEBI" id="CHEBI:59789"/>
        <dbReference type="ChEBI" id="CHEBI:131766"/>
        <dbReference type="EC" id="4.1.99.22"/>
    </reaction>
</comment>
<protein>
    <recommendedName>
        <fullName evidence="1 12">GTP 3',8-cyclase</fullName>
        <ecNumber evidence="1 12">4.1.99.22</ecNumber>
    </recommendedName>
    <alternativeName>
        <fullName evidence="12">Molybdenum cofactor biosynthesis protein A</fullName>
    </alternativeName>
</protein>
<keyword evidence="7 12" id="KW-0411">Iron-sulfur</keyword>
<sequence length="338" mass="38440">MLDDQLKRPLRDLRISVTDRCNFRCQYCMPKEIFGPEYPFLSKTHLLTFEEIERLTRVFVHLGVQKVRITGGEPLLRRDIHKLVQVLHGIEGLHDIAMSTNGVLLPKYAMNLKEAGLHRVSVSLDSLDNQRFGQINGQGVKVNSVLAGIEAAEKAGLKVKINMVVQKGVNEQDIVPMAKYFKETSHILRFIEYMDVGNVNGWNKSQVISKKEILDRINKELPLEPIAPNYPGEVASRFMYKGTTKEIGIISSVTDTFCSSCTRARLSAEGRLFTCLFATKGTDLRTPLRSGVTDSDLQKIVKQVWERRTDRYSEERQKRLKNIPKEGRKKIEMSYIGG</sequence>
<dbReference type="PANTHER" id="PTHR22960">
    <property type="entry name" value="MOLYBDOPTERIN COFACTOR SYNTHESIS PROTEIN A"/>
    <property type="match status" value="1"/>
</dbReference>
<keyword evidence="15" id="KW-1185">Reference proteome</keyword>
<evidence type="ECO:0000256" key="9">
    <source>
        <dbReference type="ARBA" id="ARBA00023150"/>
    </source>
</evidence>
<accession>A0ABW5PVB3</accession>
<keyword evidence="8 12" id="KW-0342">GTP-binding</keyword>
<keyword evidence="6 12" id="KW-0408">Iron</keyword>
<dbReference type="GO" id="GO:0061798">
    <property type="term" value="F:GTP 3',8'-cyclase activity"/>
    <property type="evidence" value="ECO:0007669"/>
    <property type="project" value="UniProtKB-EC"/>
</dbReference>
<evidence type="ECO:0000256" key="2">
    <source>
        <dbReference type="ARBA" id="ARBA00022485"/>
    </source>
</evidence>